<evidence type="ECO:0000313" key="7">
    <source>
        <dbReference type="EMBL" id="TLD69954.1"/>
    </source>
</evidence>
<dbReference type="InterPro" id="IPR050833">
    <property type="entry name" value="Poly_Biosynth_Transport"/>
</dbReference>
<comment type="subcellular location">
    <subcellularLocation>
        <location evidence="1">Cell membrane</location>
        <topology evidence="1">Multi-pass membrane protein</topology>
    </subcellularLocation>
</comment>
<dbReference type="EMBL" id="VAUV01000010">
    <property type="protein sequence ID" value="TLD69954.1"/>
    <property type="molecule type" value="Genomic_DNA"/>
</dbReference>
<evidence type="ECO:0000313" key="8">
    <source>
        <dbReference type="Proteomes" id="UP000306196"/>
    </source>
</evidence>
<gene>
    <name evidence="7" type="ORF">FEM03_14580</name>
</gene>
<dbReference type="OrthoDB" id="8435854at2"/>
<dbReference type="PANTHER" id="PTHR30250:SF26">
    <property type="entry name" value="PSMA PROTEIN"/>
    <property type="match status" value="1"/>
</dbReference>
<organism evidence="7 8">
    <name type="scientific">Phragmitibacter flavus</name>
    <dbReference type="NCBI Taxonomy" id="2576071"/>
    <lineage>
        <taxon>Bacteria</taxon>
        <taxon>Pseudomonadati</taxon>
        <taxon>Verrucomicrobiota</taxon>
        <taxon>Verrucomicrobiia</taxon>
        <taxon>Verrucomicrobiales</taxon>
        <taxon>Verrucomicrobiaceae</taxon>
        <taxon>Phragmitibacter</taxon>
    </lineage>
</organism>
<evidence type="ECO:0000256" key="6">
    <source>
        <dbReference type="SAM" id="Phobius"/>
    </source>
</evidence>
<evidence type="ECO:0000256" key="4">
    <source>
        <dbReference type="ARBA" id="ARBA00022989"/>
    </source>
</evidence>
<proteinExistence type="predicted"/>
<sequence length="522" mass="56295">MSSSRRIAFGAAAQWGSRGVSIVLGLVMMPILLGHLPKEEVGLWLLLGQSWAVMGILDLGFGVVLTRRIALAKGKSGGDPDTPLTDQSLEEIADLIAIGRRVYRIMAGGVLVVSCSLGFFYLNNLELATVSHSTVWIAWIVLCLCQALNVWSSTWTCLLVGIGYVGWDALLATSINTLTLLAQIAAVLFGGGLIALASLATAGSLIQRLIIRGFCVKLNPRVFNLKGKWNPAAFVGIPNLALRAWLSTLGTVLVFNTDGFFIASASGADNIPAYRAAALVVLNLHILTSAFAQSSSVFISQLWQAGEVQEARRIIQRNLRIGTCFTLCGGAAILFAGESLFNLWLGPSNYVGPLVLGVLVMVIVLEQQSFIISTSCRATDHEPFAIWMMLGGILKLCLALPLIHKFGLLGLALSTIIAQLATAHWFVAKHGLRRIGIPFSSYLRSVTPTALGVVALTCGFCLLAKYTWQSSSDLAYFLSVCIASALALMLSSWIFILDGHQRRRFLTMLGLARFIDGVHYRP</sequence>
<keyword evidence="3 6" id="KW-0812">Transmembrane</keyword>
<keyword evidence="2" id="KW-1003">Cell membrane</keyword>
<name>A0A5R8KCB3_9BACT</name>
<feature type="transmembrane region" description="Helical" evidence="6">
    <location>
        <begin position="384"/>
        <end position="403"/>
    </location>
</feature>
<keyword evidence="5 6" id="KW-0472">Membrane</keyword>
<evidence type="ECO:0000256" key="1">
    <source>
        <dbReference type="ARBA" id="ARBA00004651"/>
    </source>
</evidence>
<evidence type="ECO:0000256" key="3">
    <source>
        <dbReference type="ARBA" id="ARBA00022692"/>
    </source>
</evidence>
<feature type="transmembrane region" description="Helical" evidence="6">
    <location>
        <begin position="321"/>
        <end position="344"/>
    </location>
</feature>
<reference evidence="7 8" key="1">
    <citation type="submission" date="2019-05" db="EMBL/GenBank/DDBJ databases">
        <title>Verrucobacter flavum gen. nov., sp. nov. a new member of the family Verrucomicrobiaceae.</title>
        <authorList>
            <person name="Szuroczki S."/>
            <person name="Abbaszade G."/>
            <person name="Szabo A."/>
            <person name="Felfoldi T."/>
            <person name="Schumann P."/>
            <person name="Boka K."/>
            <person name="Keki Z."/>
            <person name="Toumi M."/>
            <person name="Toth E."/>
        </authorList>
    </citation>
    <scope>NUCLEOTIDE SEQUENCE [LARGE SCALE GENOMIC DNA]</scope>
    <source>
        <strain evidence="7 8">MG-N-17</strain>
    </source>
</reference>
<feature type="transmembrane region" description="Helical" evidence="6">
    <location>
        <begin position="158"/>
        <end position="178"/>
    </location>
</feature>
<accession>A0A5R8KCB3</accession>
<feature type="transmembrane region" description="Helical" evidence="6">
    <location>
        <begin position="184"/>
        <end position="211"/>
    </location>
</feature>
<keyword evidence="4 6" id="KW-1133">Transmembrane helix</keyword>
<keyword evidence="8" id="KW-1185">Reference proteome</keyword>
<dbReference type="Proteomes" id="UP000306196">
    <property type="component" value="Unassembled WGS sequence"/>
</dbReference>
<feature type="transmembrane region" description="Helical" evidence="6">
    <location>
        <begin position="134"/>
        <end position="151"/>
    </location>
</feature>
<evidence type="ECO:0000256" key="5">
    <source>
        <dbReference type="ARBA" id="ARBA00023136"/>
    </source>
</evidence>
<protein>
    <submittedName>
        <fullName evidence="7">Uncharacterized protein</fullName>
    </submittedName>
</protein>
<dbReference type="GO" id="GO:0005886">
    <property type="term" value="C:plasma membrane"/>
    <property type="evidence" value="ECO:0007669"/>
    <property type="project" value="UniProtKB-SubCell"/>
</dbReference>
<comment type="caution">
    <text evidence="7">The sequence shown here is derived from an EMBL/GenBank/DDBJ whole genome shotgun (WGS) entry which is preliminary data.</text>
</comment>
<feature type="transmembrane region" description="Helical" evidence="6">
    <location>
        <begin position="350"/>
        <end position="372"/>
    </location>
</feature>
<feature type="transmembrane region" description="Helical" evidence="6">
    <location>
        <begin position="102"/>
        <end position="122"/>
    </location>
</feature>
<dbReference type="AlphaFoldDB" id="A0A5R8KCB3"/>
<evidence type="ECO:0000256" key="2">
    <source>
        <dbReference type="ARBA" id="ARBA00022475"/>
    </source>
</evidence>
<feature type="transmembrane region" description="Helical" evidence="6">
    <location>
        <begin position="474"/>
        <end position="496"/>
    </location>
</feature>
<feature type="transmembrane region" description="Helical" evidence="6">
    <location>
        <begin position="43"/>
        <end position="65"/>
    </location>
</feature>
<feature type="transmembrane region" description="Helical" evidence="6">
    <location>
        <begin position="449"/>
        <end position="468"/>
    </location>
</feature>
<dbReference type="PANTHER" id="PTHR30250">
    <property type="entry name" value="PST FAMILY PREDICTED COLANIC ACID TRANSPORTER"/>
    <property type="match status" value="1"/>
</dbReference>
<feature type="transmembrane region" description="Helical" evidence="6">
    <location>
        <begin position="409"/>
        <end position="428"/>
    </location>
</feature>